<keyword evidence="6" id="KW-0677">Repeat</keyword>
<comment type="subcellular location">
    <subcellularLocation>
        <location evidence="9">Cell membrane</location>
        <topology evidence="9">Multi-pass membrane protein</topology>
    </subcellularLocation>
    <subcellularLocation>
        <location evidence="1">Endomembrane system</location>
        <topology evidence="1">Multi-pass membrane protein</topology>
    </subcellularLocation>
</comment>
<dbReference type="AlphaFoldDB" id="A0A6J1ELI7"/>
<dbReference type="Proteomes" id="UP000504609">
    <property type="component" value="Unplaced"/>
</dbReference>
<feature type="transmembrane region" description="Helical" evidence="9">
    <location>
        <begin position="6"/>
        <end position="24"/>
    </location>
</feature>
<evidence type="ECO:0000256" key="10">
    <source>
        <dbReference type="SAM" id="MobiDB-lite"/>
    </source>
</evidence>
<keyword evidence="5 9" id="KW-0812">Transmembrane</keyword>
<evidence type="ECO:0000256" key="4">
    <source>
        <dbReference type="ARBA" id="ARBA00022597"/>
    </source>
</evidence>
<evidence type="ECO:0000256" key="1">
    <source>
        <dbReference type="ARBA" id="ARBA00004127"/>
    </source>
</evidence>
<feature type="transmembrane region" description="Helical" evidence="9">
    <location>
        <begin position="134"/>
        <end position="153"/>
    </location>
</feature>
<dbReference type="GO" id="GO:0051119">
    <property type="term" value="F:sugar transmembrane transporter activity"/>
    <property type="evidence" value="ECO:0007669"/>
    <property type="project" value="InterPro"/>
</dbReference>
<evidence type="ECO:0000313" key="11">
    <source>
        <dbReference type="Proteomes" id="UP000504609"/>
    </source>
</evidence>
<dbReference type="GO" id="GO:0051260">
    <property type="term" value="P:protein homooligomerization"/>
    <property type="evidence" value="ECO:0007669"/>
    <property type="project" value="UniProtKB-ARBA"/>
</dbReference>
<feature type="transmembrane region" description="Helical" evidence="9">
    <location>
        <begin position="165"/>
        <end position="187"/>
    </location>
</feature>
<dbReference type="GeneID" id="111435728"/>
<comment type="function">
    <text evidence="9">Mediates both low-affinity uptake and efflux of sugar across the membrane.</text>
</comment>
<comment type="similarity">
    <text evidence="2 9">Belongs to the SWEET sugar transporter family.</text>
</comment>
<evidence type="ECO:0000256" key="2">
    <source>
        <dbReference type="ARBA" id="ARBA00007809"/>
    </source>
</evidence>
<dbReference type="KEGG" id="cmos:111435728"/>
<evidence type="ECO:0000313" key="12">
    <source>
        <dbReference type="RefSeq" id="XP_022928997.1"/>
    </source>
</evidence>
<dbReference type="InterPro" id="IPR004316">
    <property type="entry name" value="SWEET_rpt"/>
</dbReference>
<dbReference type="Pfam" id="PF03083">
    <property type="entry name" value="MtN3_slv"/>
    <property type="match status" value="2"/>
</dbReference>
<dbReference type="Gene3D" id="1.20.1280.290">
    <property type="match status" value="2"/>
</dbReference>
<keyword evidence="3 9" id="KW-0813">Transport</keyword>
<organism evidence="11 12">
    <name type="scientific">Cucurbita moschata</name>
    <name type="common">Winter crookneck squash</name>
    <name type="synonym">Cucurbita pepo var. moschata</name>
    <dbReference type="NCBI Taxonomy" id="3662"/>
    <lineage>
        <taxon>Eukaryota</taxon>
        <taxon>Viridiplantae</taxon>
        <taxon>Streptophyta</taxon>
        <taxon>Embryophyta</taxon>
        <taxon>Tracheophyta</taxon>
        <taxon>Spermatophyta</taxon>
        <taxon>Magnoliopsida</taxon>
        <taxon>eudicotyledons</taxon>
        <taxon>Gunneridae</taxon>
        <taxon>Pentapetalae</taxon>
        <taxon>rosids</taxon>
        <taxon>fabids</taxon>
        <taxon>Cucurbitales</taxon>
        <taxon>Cucurbitaceae</taxon>
        <taxon>Cucurbiteae</taxon>
        <taxon>Cucurbita</taxon>
    </lineage>
</organism>
<dbReference type="FunFam" id="1.20.1280.290:FF:000001">
    <property type="entry name" value="Bidirectional sugar transporter SWEET"/>
    <property type="match status" value="1"/>
</dbReference>
<keyword evidence="7 9" id="KW-1133">Transmembrane helix</keyword>
<feature type="transmembrane region" description="Helical" evidence="9">
    <location>
        <begin position="71"/>
        <end position="94"/>
    </location>
</feature>
<gene>
    <name evidence="12" type="primary">LOC111435728</name>
</gene>
<dbReference type="PANTHER" id="PTHR10791:SF130">
    <property type="entry name" value="BIDIRECTIONAL SUGAR TRANSPORTER SWEET6-RELATED"/>
    <property type="match status" value="1"/>
</dbReference>
<evidence type="ECO:0000256" key="5">
    <source>
        <dbReference type="ARBA" id="ARBA00022692"/>
    </source>
</evidence>
<feature type="transmembrane region" description="Helical" evidence="9">
    <location>
        <begin position="45"/>
        <end position="65"/>
    </location>
</feature>
<evidence type="ECO:0000256" key="8">
    <source>
        <dbReference type="ARBA" id="ARBA00023136"/>
    </source>
</evidence>
<protein>
    <recommendedName>
        <fullName evidence="9">Bidirectional sugar transporter SWEET</fullName>
    </recommendedName>
</protein>
<dbReference type="FunFam" id="1.20.1280.290:FF:000002">
    <property type="entry name" value="Bidirectional sugar transporter SWEET"/>
    <property type="match status" value="1"/>
</dbReference>
<keyword evidence="8 9" id="KW-0472">Membrane</keyword>
<feature type="region of interest" description="Disordered" evidence="10">
    <location>
        <begin position="243"/>
        <end position="264"/>
    </location>
</feature>
<dbReference type="GO" id="GO:0005886">
    <property type="term" value="C:plasma membrane"/>
    <property type="evidence" value="ECO:0007669"/>
    <property type="project" value="UniProtKB-SubCell"/>
</dbReference>
<dbReference type="GO" id="GO:0012505">
    <property type="term" value="C:endomembrane system"/>
    <property type="evidence" value="ECO:0007669"/>
    <property type="project" value="UniProtKB-SubCell"/>
</dbReference>
<feature type="transmembrane region" description="Helical" evidence="9">
    <location>
        <begin position="101"/>
        <end position="122"/>
    </location>
</feature>
<keyword evidence="4 9" id="KW-0762">Sugar transport</keyword>
<feature type="transmembrane region" description="Helical" evidence="9">
    <location>
        <begin position="193"/>
        <end position="215"/>
    </location>
</feature>
<evidence type="ECO:0000256" key="9">
    <source>
        <dbReference type="RuleBase" id="RU910715"/>
    </source>
</evidence>
<accession>A0A6J1ELI7</accession>
<evidence type="ECO:0000256" key="6">
    <source>
        <dbReference type="ARBA" id="ARBA00022737"/>
    </source>
</evidence>
<reference evidence="12" key="1">
    <citation type="submission" date="2025-08" db="UniProtKB">
        <authorList>
            <consortium name="RefSeq"/>
        </authorList>
    </citation>
    <scope>IDENTIFICATION</scope>
    <source>
        <tissue evidence="12">Young leaves</tissue>
    </source>
</reference>
<sequence>MVSPDAVRTALGVCGNVISFFLFLSPVPTFIQIWKKKSVGQFSPVPYLATLMNCLVWTLYGLPMVHPNSMLVITINGIGIVIELVYIIIFLIYTNEKKKRLQVLGVVLAEVIFVALLTVLVLTTAHTYTLRSTIVGSVCLVFNIMMYASPLTVMKLVIKTKSVEYMPFTLSLASFANGVIWTSYASIHFDPFIVVPNGLGTLSAVLQLVLYAAFYKSTQRQIAERKAQIGLSEIVVNGGSLSNKATSGGDATTPVSQTTPPHKK</sequence>
<name>A0A6J1ELI7_CUCMO</name>
<evidence type="ECO:0000256" key="7">
    <source>
        <dbReference type="ARBA" id="ARBA00022989"/>
    </source>
</evidence>
<dbReference type="InterPro" id="IPR047664">
    <property type="entry name" value="SWEET"/>
</dbReference>
<proteinExistence type="inferred from homology"/>
<evidence type="ECO:0000256" key="3">
    <source>
        <dbReference type="ARBA" id="ARBA00022448"/>
    </source>
</evidence>
<dbReference type="RefSeq" id="XP_022928997.1">
    <property type="nucleotide sequence ID" value="XM_023073229.1"/>
</dbReference>
<keyword evidence="11" id="KW-1185">Reference proteome</keyword>
<dbReference type="PANTHER" id="PTHR10791">
    <property type="entry name" value="RAG1-ACTIVATING PROTEIN 1"/>
    <property type="match status" value="1"/>
</dbReference>